<reference evidence="1 2" key="1">
    <citation type="submission" date="2014-04" db="EMBL/GenBank/DDBJ databases">
        <authorList>
            <consortium name="DOE Joint Genome Institute"/>
            <person name="Kuo A."/>
            <person name="Tarkka M."/>
            <person name="Buscot F."/>
            <person name="Kohler A."/>
            <person name="Nagy L.G."/>
            <person name="Floudas D."/>
            <person name="Copeland A."/>
            <person name="Barry K.W."/>
            <person name="Cichocki N."/>
            <person name="Veneault-Fourrey C."/>
            <person name="LaButti K."/>
            <person name="Lindquist E.A."/>
            <person name="Lipzen A."/>
            <person name="Lundell T."/>
            <person name="Morin E."/>
            <person name="Murat C."/>
            <person name="Sun H."/>
            <person name="Tunlid A."/>
            <person name="Henrissat B."/>
            <person name="Grigoriev I.V."/>
            <person name="Hibbett D.S."/>
            <person name="Martin F."/>
            <person name="Nordberg H.P."/>
            <person name="Cantor M.N."/>
            <person name="Hua S.X."/>
        </authorList>
    </citation>
    <scope>NUCLEOTIDE SEQUENCE [LARGE SCALE GENOMIC DNA]</scope>
    <source>
        <strain evidence="1 2">F 1598</strain>
    </source>
</reference>
<keyword evidence="2" id="KW-1185">Reference proteome</keyword>
<dbReference type="OrthoDB" id="8954335at2759"/>
<evidence type="ECO:0000313" key="2">
    <source>
        <dbReference type="Proteomes" id="UP000054166"/>
    </source>
</evidence>
<dbReference type="EMBL" id="KN832975">
    <property type="protein sequence ID" value="KIM89404.1"/>
    <property type="molecule type" value="Genomic_DNA"/>
</dbReference>
<sequence length="239" mass="26719">MLLGSDAAKISSGALGCTFESMAYNASIGGSPIKLYDTSGLNEGTKGAVPAKTAIINLYKLIRNMDSGVSLLVYCIRGPRIEDTTVNNYKMFYEAFCQKNVPIVVVINGLENEENLDDWWGANKEVFESYGMHFAGHACVVSTKGKKKDTGKYSFEEEYEESRKTVQKLIGDHQLGIPWRMERNIWFVTVVKSAWNWLALLFGLPKVVLSSVLYFALRMTGITEEEALETTNSVERELK</sequence>
<gene>
    <name evidence="1" type="ORF">PILCRDRAFT_61377</name>
</gene>
<protein>
    <recommendedName>
        <fullName evidence="3">G domain-containing protein</fullName>
    </recommendedName>
</protein>
<dbReference type="Proteomes" id="UP000054166">
    <property type="component" value="Unassembled WGS sequence"/>
</dbReference>
<dbReference type="STRING" id="765440.A0A0C3GCG4"/>
<accession>A0A0C3GCG4</accession>
<dbReference type="InterPro" id="IPR027417">
    <property type="entry name" value="P-loop_NTPase"/>
</dbReference>
<dbReference type="Gene3D" id="3.40.50.300">
    <property type="entry name" value="P-loop containing nucleotide triphosphate hydrolases"/>
    <property type="match status" value="1"/>
</dbReference>
<evidence type="ECO:0000313" key="1">
    <source>
        <dbReference type="EMBL" id="KIM89404.1"/>
    </source>
</evidence>
<dbReference type="InParanoid" id="A0A0C3GCG4"/>
<name>A0A0C3GCG4_PILCF</name>
<reference evidence="2" key="2">
    <citation type="submission" date="2015-01" db="EMBL/GenBank/DDBJ databases">
        <title>Evolutionary Origins and Diversification of the Mycorrhizal Mutualists.</title>
        <authorList>
            <consortium name="DOE Joint Genome Institute"/>
            <consortium name="Mycorrhizal Genomics Consortium"/>
            <person name="Kohler A."/>
            <person name="Kuo A."/>
            <person name="Nagy L.G."/>
            <person name="Floudas D."/>
            <person name="Copeland A."/>
            <person name="Barry K.W."/>
            <person name="Cichocki N."/>
            <person name="Veneault-Fourrey C."/>
            <person name="LaButti K."/>
            <person name="Lindquist E.A."/>
            <person name="Lipzen A."/>
            <person name="Lundell T."/>
            <person name="Morin E."/>
            <person name="Murat C."/>
            <person name="Riley R."/>
            <person name="Ohm R."/>
            <person name="Sun H."/>
            <person name="Tunlid A."/>
            <person name="Henrissat B."/>
            <person name="Grigoriev I.V."/>
            <person name="Hibbett D.S."/>
            <person name="Martin F."/>
        </authorList>
    </citation>
    <scope>NUCLEOTIDE SEQUENCE [LARGE SCALE GENOMIC DNA]</scope>
    <source>
        <strain evidence="2">F 1598</strain>
    </source>
</reference>
<dbReference type="SUPFAM" id="SSF52540">
    <property type="entry name" value="P-loop containing nucleoside triphosphate hydrolases"/>
    <property type="match status" value="1"/>
</dbReference>
<organism evidence="1 2">
    <name type="scientific">Piloderma croceum (strain F 1598)</name>
    <dbReference type="NCBI Taxonomy" id="765440"/>
    <lineage>
        <taxon>Eukaryota</taxon>
        <taxon>Fungi</taxon>
        <taxon>Dikarya</taxon>
        <taxon>Basidiomycota</taxon>
        <taxon>Agaricomycotina</taxon>
        <taxon>Agaricomycetes</taxon>
        <taxon>Agaricomycetidae</taxon>
        <taxon>Atheliales</taxon>
        <taxon>Atheliaceae</taxon>
        <taxon>Piloderma</taxon>
    </lineage>
</organism>
<dbReference type="HOGENOM" id="CLU_050405_0_1_1"/>
<evidence type="ECO:0008006" key="3">
    <source>
        <dbReference type="Google" id="ProtNLM"/>
    </source>
</evidence>
<dbReference type="AlphaFoldDB" id="A0A0C3GCG4"/>
<proteinExistence type="predicted"/>